<gene>
    <name evidence="5" type="ORF">IM787_05835</name>
</gene>
<sequence>MAGARDSLSLRAYGAAHGSHDHPHHQLLVGIAGVLELEVEGRGRRVAPGDAVLVPSGERHDFASAQGSRCLVLDTANPQWDACGVTPHRPRQVAALAHFLAQAADQPLATAHAPALLLEAWRAPGTAQRPRRPIDWMELAAWVQSRLDEPVGVAELAQRVHLSASQLALRCREANGVGALDWLRSQRLVRARQLRDEGWPVHEVARRTGYRSPSALTAALRKSGL</sequence>
<dbReference type="Gene3D" id="2.60.120.10">
    <property type="entry name" value="Jelly Rolls"/>
    <property type="match status" value="1"/>
</dbReference>
<dbReference type="InterPro" id="IPR013096">
    <property type="entry name" value="Cupin_2"/>
</dbReference>
<protein>
    <submittedName>
        <fullName evidence="5">Helix-turn-helix domain-containing protein</fullName>
    </submittedName>
</protein>
<name>A0ABR9S0P3_9BURK</name>
<dbReference type="Proteomes" id="UP000806285">
    <property type="component" value="Unassembled WGS sequence"/>
</dbReference>
<keyword evidence="3" id="KW-0804">Transcription</keyword>
<evidence type="ECO:0000313" key="5">
    <source>
        <dbReference type="EMBL" id="MBE7367073.1"/>
    </source>
</evidence>
<comment type="caution">
    <text evidence="5">The sequence shown here is derived from an EMBL/GenBank/DDBJ whole genome shotgun (WGS) entry which is preliminary data.</text>
</comment>
<dbReference type="RefSeq" id="WP_193675709.1">
    <property type="nucleotide sequence ID" value="NZ_JADDIV010000002.1"/>
</dbReference>
<evidence type="ECO:0000259" key="4">
    <source>
        <dbReference type="PROSITE" id="PS01124"/>
    </source>
</evidence>
<dbReference type="SUPFAM" id="SSF51182">
    <property type="entry name" value="RmlC-like cupins"/>
    <property type="match status" value="1"/>
</dbReference>
<dbReference type="InterPro" id="IPR011051">
    <property type="entry name" value="RmlC_Cupin_sf"/>
</dbReference>
<feature type="domain" description="HTH araC/xylS-type" evidence="4">
    <location>
        <begin position="137"/>
        <end position="225"/>
    </location>
</feature>
<accession>A0ABR9S0P3</accession>
<dbReference type="Pfam" id="PF07883">
    <property type="entry name" value="Cupin_2"/>
    <property type="match status" value="1"/>
</dbReference>
<evidence type="ECO:0000256" key="3">
    <source>
        <dbReference type="ARBA" id="ARBA00023163"/>
    </source>
</evidence>
<proteinExistence type="predicted"/>
<dbReference type="InterPro" id="IPR018060">
    <property type="entry name" value="HTH_AraC"/>
</dbReference>
<dbReference type="PROSITE" id="PS01124">
    <property type="entry name" value="HTH_ARAC_FAMILY_2"/>
    <property type="match status" value="1"/>
</dbReference>
<evidence type="ECO:0000313" key="6">
    <source>
        <dbReference type="Proteomes" id="UP000806285"/>
    </source>
</evidence>
<keyword evidence="6" id="KW-1185">Reference proteome</keyword>
<dbReference type="SMART" id="SM00342">
    <property type="entry name" value="HTH_ARAC"/>
    <property type="match status" value="1"/>
</dbReference>
<dbReference type="EMBL" id="JADDIV010000002">
    <property type="protein sequence ID" value="MBE7367073.1"/>
    <property type="molecule type" value="Genomic_DNA"/>
</dbReference>
<dbReference type="Gene3D" id="1.10.10.60">
    <property type="entry name" value="Homeodomain-like"/>
    <property type="match status" value="1"/>
</dbReference>
<dbReference type="PANTHER" id="PTHR46796">
    <property type="entry name" value="HTH-TYPE TRANSCRIPTIONAL ACTIVATOR RHAS-RELATED"/>
    <property type="match status" value="1"/>
</dbReference>
<reference evidence="5 6" key="1">
    <citation type="submission" date="2020-10" db="EMBL/GenBank/DDBJ databases">
        <title>Ramlibacter sp. HM2 16S ribosomal RNA gene Genome sequencing and assembly.</title>
        <authorList>
            <person name="Kang M."/>
        </authorList>
    </citation>
    <scope>NUCLEOTIDE SEQUENCE [LARGE SCALE GENOMIC DNA]</scope>
    <source>
        <strain evidence="5 6">HM2</strain>
    </source>
</reference>
<evidence type="ECO:0000256" key="1">
    <source>
        <dbReference type="ARBA" id="ARBA00023015"/>
    </source>
</evidence>
<dbReference type="Pfam" id="PF12833">
    <property type="entry name" value="HTH_18"/>
    <property type="match status" value="1"/>
</dbReference>
<dbReference type="PANTHER" id="PTHR46796:SF10">
    <property type="entry name" value="TRANSCRIPTIONAL ACTIVATOR FEAR"/>
    <property type="match status" value="1"/>
</dbReference>
<dbReference type="InterPro" id="IPR014710">
    <property type="entry name" value="RmlC-like_jellyroll"/>
</dbReference>
<keyword evidence="2" id="KW-0238">DNA-binding</keyword>
<organism evidence="5 6">
    <name type="scientific">Ramlibacter pallidus</name>
    <dbReference type="NCBI Taxonomy" id="2780087"/>
    <lineage>
        <taxon>Bacteria</taxon>
        <taxon>Pseudomonadati</taxon>
        <taxon>Pseudomonadota</taxon>
        <taxon>Betaproteobacteria</taxon>
        <taxon>Burkholderiales</taxon>
        <taxon>Comamonadaceae</taxon>
        <taxon>Ramlibacter</taxon>
    </lineage>
</organism>
<keyword evidence="1" id="KW-0805">Transcription regulation</keyword>
<evidence type="ECO:0000256" key="2">
    <source>
        <dbReference type="ARBA" id="ARBA00023125"/>
    </source>
</evidence>
<dbReference type="InterPro" id="IPR050204">
    <property type="entry name" value="AraC_XylS_family_regulators"/>
</dbReference>